<organism evidence="1 2">
    <name type="scientific">Bacillus fungorum</name>
    <dbReference type="NCBI Taxonomy" id="2039284"/>
    <lineage>
        <taxon>Bacteria</taxon>
        <taxon>Bacillati</taxon>
        <taxon>Bacillota</taxon>
        <taxon>Bacilli</taxon>
        <taxon>Bacillales</taxon>
        <taxon>Bacillaceae</taxon>
        <taxon>Bacillus</taxon>
    </lineage>
</organism>
<proteinExistence type="predicted"/>
<name>A0A2G6QD36_9BACI</name>
<gene>
    <name evidence="1" type="ORF">CO726_14425</name>
</gene>
<accession>A0A2G6QD36</accession>
<dbReference type="Proteomes" id="UP000228484">
    <property type="component" value="Unassembled WGS sequence"/>
</dbReference>
<protein>
    <submittedName>
        <fullName evidence="1">Uncharacterized protein</fullName>
    </submittedName>
</protein>
<evidence type="ECO:0000313" key="1">
    <source>
        <dbReference type="EMBL" id="PIE94752.1"/>
    </source>
</evidence>
<evidence type="ECO:0000313" key="2">
    <source>
        <dbReference type="Proteomes" id="UP000228484"/>
    </source>
</evidence>
<keyword evidence="2" id="KW-1185">Reference proteome</keyword>
<sequence>MKAYHVQHSDGEHQEVVFAETTGKAKMKIETYGWCEYTEVRANRVKVFYQYSDLGYVPKEAMLKSGWWFECEKCSTTCTEEDTVVIDEKVFCEKCRQS</sequence>
<comment type="caution">
    <text evidence="1">The sequence shown here is derived from an EMBL/GenBank/DDBJ whole genome shotgun (WGS) entry which is preliminary data.</text>
</comment>
<dbReference type="AlphaFoldDB" id="A0A2G6QD36"/>
<dbReference type="EMBL" id="NWUW01000008">
    <property type="protein sequence ID" value="PIE94752.1"/>
    <property type="molecule type" value="Genomic_DNA"/>
</dbReference>
<reference evidence="1 2" key="1">
    <citation type="submission" date="2017-09" db="EMBL/GenBank/DDBJ databases">
        <title>Biocontrol bacteria screening and application from spent mushroom substrate.</title>
        <authorList>
            <person name="Sun X."/>
        </authorList>
    </citation>
    <scope>NUCLEOTIDE SEQUENCE [LARGE SCALE GENOMIC DNA]</scope>
    <source>
        <strain evidence="1 2">100374</strain>
    </source>
</reference>
<dbReference type="RefSeq" id="WP_099684718.1">
    <property type="nucleotide sequence ID" value="NZ_NWUW01000008.1"/>
</dbReference>